<dbReference type="InterPro" id="IPR012902">
    <property type="entry name" value="N_methyl_site"/>
</dbReference>
<reference evidence="2 3" key="1">
    <citation type="journal article" date="2017" name="Front. Microbiol.">
        <title>Comparative Genomic Analysis of the Class Epsilonproteobacteria and Proposed Reclassification to Epsilonbacteraeota (phyl. nov.).</title>
        <authorList>
            <person name="Waite D.W."/>
            <person name="Vanwonterghem I."/>
            <person name="Rinke C."/>
            <person name="Parks D.H."/>
            <person name="Zhang Y."/>
            <person name="Takai K."/>
            <person name="Sievert S.M."/>
            <person name="Simon J."/>
            <person name="Campbell B.J."/>
            <person name="Hanson T.E."/>
            <person name="Woyke T."/>
            <person name="Klotz M.G."/>
            <person name="Hugenholtz P."/>
        </authorList>
    </citation>
    <scope>NUCLEOTIDE SEQUENCE [LARGE SCALE GENOMIC DNA]</scope>
    <source>
        <strain evidence="2">UBA12443</strain>
    </source>
</reference>
<evidence type="ECO:0000313" key="3">
    <source>
        <dbReference type="Proteomes" id="UP000228859"/>
    </source>
</evidence>
<comment type="caution">
    <text evidence="2">The sequence shown here is derived from an EMBL/GenBank/DDBJ whole genome shotgun (WGS) entry which is preliminary data.</text>
</comment>
<name>A0A2D3WAB8_9BACT</name>
<evidence type="ECO:0000256" key="1">
    <source>
        <dbReference type="SAM" id="Phobius"/>
    </source>
</evidence>
<dbReference type="NCBIfam" id="TIGR02532">
    <property type="entry name" value="IV_pilin_GFxxxE"/>
    <property type="match status" value="1"/>
</dbReference>
<gene>
    <name evidence="2" type="ORF">CFH83_06885</name>
</gene>
<evidence type="ECO:0000313" key="2">
    <source>
        <dbReference type="EMBL" id="DAB38272.1"/>
    </source>
</evidence>
<feature type="transmembrane region" description="Helical" evidence="1">
    <location>
        <begin position="12"/>
        <end position="35"/>
    </location>
</feature>
<dbReference type="RefSeq" id="WP_294896118.1">
    <property type="nucleotide sequence ID" value="NZ_DLUI01000099.1"/>
</dbReference>
<dbReference type="PROSITE" id="PS00409">
    <property type="entry name" value="PROKAR_NTER_METHYL"/>
    <property type="match status" value="1"/>
</dbReference>
<dbReference type="SUPFAM" id="SSF54523">
    <property type="entry name" value="Pili subunits"/>
    <property type="match status" value="1"/>
</dbReference>
<keyword evidence="1" id="KW-0812">Transmembrane</keyword>
<keyword evidence="1" id="KW-0472">Membrane</keyword>
<dbReference type="AlphaFoldDB" id="A0A2D3WAB8"/>
<proteinExistence type="predicted"/>
<dbReference type="InterPro" id="IPR045584">
    <property type="entry name" value="Pilin-like"/>
</dbReference>
<dbReference type="EMBL" id="DLUI01000099">
    <property type="protein sequence ID" value="DAB38272.1"/>
    <property type="molecule type" value="Genomic_DNA"/>
</dbReference>
<dbReference type="Proteomes" id="UP000228859">
    <property type="component" value="Unassembled WGS sequence"/>
</dbReference>
<accession>A0A2D3WAB8</accession>
<sequence>MKKPYQGMRKGISLVEMTIAVILFGVLATIAMLYYKSLFNIDLTAKKARVAALMDQAYQLSGAYDVYLAQMGVSPTDANLSDFNASNVMILRSLPRDISEMTSIGWELNTSIVNGRPGFTFPIDLNGTSYTTLKDDDVYCAIFNHELNNSIEYNATNNSDFGSLSANAALYDEFCYTDVSNKHWIVILK</sequence>
<protein>
    <submittedName>
        <fullName evidence="2">Prepilin-type cleavage/methylation domain-containing protein</fullName>
    </submittedName>
</protein>
<organism evidence="2 3">
    <name type="scientific">Sulfuricurvum kujiense</name>
    <dbReference type="NCBI Taxonomy" id="148813"/>
    <lineage>
        <taxon>Bacteria</taxon>
        <taxon>Pseudomonadati</taxon>
        <taxon>Campylobacterota</taxon>
        <taxon>Epsilonproteobacteria</taxon>
        <taxon>Campylobacterales</taxon>
        <taxon>Sulfurimonadaceae</taxon>
        <taxon>Sulfuricurvum</taxon>
    </lineage>
</organism>
<keyword evidence="1" id="KW-1133">Transmembrane helix</keyword>
<dbReference type="Gene3D" id="3.30.700.10">
    <property type="entry name" value="Glycoprotein, Type 4 Pilin"/>
    <property type="match status" value="1"/>
</dbReference>